<dbReference type="EMBL" id="PJQM01000506">
    <property type="protein sequence ID" value="RCI05018.1"/>
    <property type="molecule type" value="Genomic_DNA"/>
</dbReference>
<dbReference type="PANTHER" id="PTHR31919">
    <property type="entry name" value="ZINC FINGERS AND HOMEOBOXES PROTEIN 1, ISOFORM 2"/>
    <property type="match status" value="1"/>
</dbReference>
<sequence length="298" mass="34976">MTDIVDDNVFAFQFDDDLFTASKEKQQITITDVDYQAKIETDGWFHTDRSIDELMLETHGPNQLKSSIEHNYLYKKYDRALDQCLEFIRVADTNDQCKVNGTKEVTEIAMHCAAKLKKLDLLKKLLNEKQFTMDTGLMLARGKFLSLVGQYKEAMHIFVVYHKERKLDYKVWVQMADIFMETAEIDENVNVEEMRYHLANLSVIRALHIYTNSRWKNNVGFVKERFEKELKVLESKLVSTKGNADKFVEWMADENKNVQTAGLSEFDWEDIVWIYKDWILRQDLEIEDEGAIKAAKEL</sequence>
<accession>A0A367KS33</accession>
<evidence type="ECO:0000313" key="1">
    <source>
        <dbReference type="EMBL" id="RCI05018.1"/>
    </source>
</evidence>
<keyword evidence="2" id="KW-1185">Reference proteome</keyword>
<dbReference type="InterPro" id="IPR041404">
    <property type="entry name" value="DUF5588"/>
</dbReference>
<organism evidence="1 2">
    <name type="scientific">Rhizopus stolonifer</name>
    <name type="common">Rhizopus nigricans</name>
    <dbReference type="NCBI Taxonomy" id="4846"/>
    <lineage>
        <taxon>Eukaryota</taxon>
        <taxon>Fungi</taxon>
        <taxon>Fungi incertae sedis</taxon>
        <taxon>Mucoromycota</taxon>
        <taxon>Mucoromycotina</taxon>
        <taxon>Mucoromycetes</taxon>
        <taxon>Mucorales</taxon>
        <taxon>Mucorineae</taxon>
        <taxon>Rhizopodaceae</taxon>
        <taxon>Rhizopus</taxon>
    </lineage>
</organism>
<proteinExistence type="predicted"/>
<name>A0A367KS33_RHIST</name>
<dbReference type="PANTHER" id="PTHR31919:SF1">
    <property type="entry name" value="ZINC FINGERS AND HOMEOBOXES PROTEIN 1, ISOFORM 2"/>
    <property type="match status" value="1"/>
</dbReference>
<protein>
    <submittedName>
        <fullName evidence="1">Uncharacterized protein</fullName>
    </submittedName>
</protein>
<comment type="caution">
    <text evidence="1">The sequence shown here is derived from an EMBL/GenBank/DDBJ whole genome shotgun (WGS) entry which is preliminary data.</text>
</comment>
<dbReference type="AlphaFoldDB" id="A0A367KS33"/>
<dbReference type="Proteomes" id="UP000253551">
    <property type="component" value="Unassembled WGS sequence"/>
</dbReference>
<evidence type="ECO:0000313" key="2">
    <source>
        <dbReference type="Proteomes" id="UP000253551"/>
    </source>
</evidence>
<gene>
    <name evidence="1" type="ORF">CU098_010488</name>
</gene>
<reference evidence="1 2" key="1">
    <citation type="journal article" date="2018" name="G3 (Bethesda)">
        <title>Phylogenetic and Phylogenomic Definition of Rhizopus Species.</title>
        <authorList>
            <person name="Gryganskyi A.P."/>
            <person name="Golan J."/>
            <person name="Dolatabadi S."/>
            <person name="Mondo S."/>
            <person name="Robb S."/>
            <person name="Idnurm A."/>
            <person name="Muszewska A."/>
            <person name="Steczkiewicz K."/>
            <person name="Masonjones S."/>
            <person name="Liao H.L."/>
            <person name="Gajdeczka M.T."/>
            <person name="Anike F."/>
            <person name="Vuek A."/>
            <person name="Anishchenko I.M."/>
            <person name="Voigt K."/>
            <person name="de Hoog G.S."/>
            <person name="Smith M.E."/>
            <person name="Heitman J."/>
            <person name="Vilgalys R."/>
            <person name="Stajich J.E."/>
        </authorList>
    </citation>
    <scope>NUCLEOTIDE SEQUENCE [LARGE SCALE GENOMIC DNA]</scope>
    <source>
        <strain evidence="1 2">LSU 92-RS-03</strain>
    </source>
</reference>
<dbReference type="OrthoDB" id="2124108at2759"/>